<name>A0A8B8A6C9_CRAVI</name>
<dbReference type="Gene3D" id="6.20.210.20">
    <property type="entry name" value="THAP domain"/>
    <property type="match status" value="1"/>
</dbReference>
<feature type="domain" description="THAP-type" evidence="7">
    <location>
        <begin position="1"/>
        <end position="85"/>
    </location>
</feature>
<protein>
    <submittedName>
        <fullName evidence="9">Uncharacterized protein LOC111099844</fullName>
    </submittedName>
</protein>
<dbReference type="InterPro" id="IPR006612">
    <property type="entry name" value="THAP_Znf"/>
</dbReference>
<dbReference type="SMART" id="SM00692">
    <property type="entry name" value="DM3"/>
    <property type="match status" value="1"/>
</dbReference>
<evidence type="ECO:0000256" key="2">
    <source>
        <dbReference type="ARBA" id="ARBA00022771"/>
    </source>
</evidence>
<dbReference type="Proteomes" id="UP000694844">
    <property type="component" value="Chromosome 1"/>
</dbReference>
<organism evidence="8 9">
    <name type="scientific">Crassostrea virginica</name>
    <name type="common">Eastern oyster</name>
    <dbReference type="NCBI Taxonomy" id="6565"/>
    <lineage>
        <taxon>Eukaryota</taxon>
        <taxon>Metazoa</taxon>
        <taxon>Spiralia</taxon>
        <taxon>Lophotrochozoa</taxon>
        <taxon>Mollusca</taxon>
        <taxon>Bivalvia</taxon>
        <taxon>Autobranchia</taxon>
        <taxon>Pteriomorphia</taxon>
        <taxon>Ostreida</taxon>
        <taxon>Ostreoidea</taxon>
        <taxon>Ostreidae</taxon>
        <taxon>Crassostrea</taxon>
    </lineage>
</organism>
<keyword evidence="1" id="KW-0479">Metal-binding</keyword>
<keyword evidence="4 5" id="KW-0238">DNA-binding</keyword>
<keyword evidence="8" id="KW-1185">Reference proteome</keyword>
<evidence type="ECO:0000313" key="8">
    <source>
        <dbReference type="Proteomes" id="UP000694844"/>
    </source>
</evidence>
<evidence type="ECO:0000259" key="7">
    <source>
        <dbReference type="PROSITE" id="PS50950"/>
    </source>
</evidence>
<dbReference type="PROSITE" id="PS50950">
    <property type="entry name" value="ZF_THAP"/>
    <property type="match status" value="1"/>
</dbReference>
<dbReference type="PANTHER" id="PTHR31751">
    <property type="entry name" value="SI:CH211-108C17.2-RELATED-RELATED"/>
    <property type="match status" value="1"/>
</dbReference>
<evidence type="ECO:0000256" key="6">
    <source>
        <dbReference type="SAM" id="MobiDB-lite"/>
    </source>
</evidence>
<dbReference type="GO" id="GO:0008270">
    <property type="term" value="F:zinc ion binding"/>
    <property type="evidence" value="ECO:0007669"/>
    <property type="project" value="UniProtKB-KW"/>
</dbReference>
<dbReference type="Pfam" id="PF05485">
    <property type="entry name" value="THAP"/>
    <property type="match status" value="1"/>
</dbReference>
<evidence type="ECO:0000256" key="3">
    <source>
        <dbReference type="ARBA" id="ARBA00022833"/>
    </source>
</evidence>
<dbReference type="RefSeq" id="XP_022287021.1">
    <property type="nucleotide sequence ID" value="XM_022431313.1"/>
</dbReference>
<evidence type="ECO:0000256" key="5">
    <source>
        <dbReference type="PROSITE-ProRule" id="PRU00309"/>
    </source>
</evidence>
<dbReference type="GO" id="GO:0003677">
    <property type="term" value="F:DNA binding"/>
    <property type="evidence" value="ECO:0007669"/>
    <property type="project" value="UniProtKB-UniRule"/>
</dbReference>
<reference evidence="8" key="1">
    <citation type="submission" date="2024-06" db="UniProtKB">
        <authorList>
            <consortium name="RefSeq"/>
        </authorList>
    </citation>
    <scope>NUCLEOTIDE SEQUENCE [LARGE SCALE GENOMIC DNA]</scope>
</reference>
<accession>A0A8B8A6C9</accession>
<dbReference type="KEGG" id="cvn:111099844"/>
<keyword evidence="2 5" id="KW-0863">Zinc-finger</keyword>
<dbReference type="PANTHER" id="PTHR31751:SF42">
    <property type="entry name" value="PROTEIN CBG10204"/>
    <property type="match status" value="1"/>
</dbReference>
<evidence type="ECO:0000313" key="9">
    <source>
        <dbReference type="RefSeq" id="XP_022287021.1"/>
    </source>
</evidence>
<dbReference type="InterPro" id="IPR038441">
    <property type="entry name" value="THAP_Znf_sf"/>
</dbReference>
<dbReference type="GeneID" id="111099844"/>
<evidence type="ECO:0000256" key="1">
    <source>
        <dbReference type="ARBA" id="ARBA00022723"/>
    </source>
</evidence>
<evidence type="ECO:0000256" key="4">
    <source>
        <dbReference type="ARBA" id="ARBA00023125"/>
    </source>
</evidence>
<sequence length="730" mass="83341">MVLCAAPNCDIRYGQGVSMFAFPEDPKLCQIWVRKLKTIDYWPSKHSKLCERHFTPDSFVIEPDRARSMGFSRLQLKKDATPSIFDYTPINAKGHKRKTTEDDTRSAKQGRSSRVLEKRRALEMQDLNEIIQIILPPPSQFQDNLETRSTDINTESMVDVPKFEIFQTQTSYGLVKRRHVSIQTEIRPCMISTGTQTDTIYPQDLPVDLDESLESLTSTNSAVSEWTPSDIDGNNNYLDHHDVPPSYCSRKFIVFEECLDQLLQFCTICGKKCDTRKNVVGTLLLLSRVSLCVCGEAFTWESQPFTRSMSTGNLVLSSAILISGCSISQTLTMFQHANITCFSERTYHNIQQHYLVPAVERVWKAHQDALFDIIRRKNEAVVVGGDARCCSPGHTAKYGSYSLMDLELGQILDVQLVQSNEVKSSYWMELEGLIQCLKKVEEEGVVISDLVTDRHSQIKAYMKKERTDINHWFDVWHVAKGVFKKLETSGKKKKCKQVADWARSVSNHLYWCAASSDGDGEMVSEKWLSILNHITNVHEGHGERFPKCLHGELEHRDWIKKGSLAFQEMEKVVRGRLLVQDIKKLSPAEQTSALEAYHNVVCHFAPKALHFFYGPMKARLYIAALHFNENSSREQAVNKRGEPIYSVSYPKGRKGTGIPKEVKVKQTYNYAVVLMEEVIRVRLGFGSYRESRKSREAAVRNCPAPIADSYEHVPKTELVERHICRFNKKC</sequence>
<keyword evidence="3" id="KW-0862">Zinc</keyword>
<dbReference type="SMART" id="SM00980">
    <property type="entry name" value="THAP"/>
    <property type="match status" value="1"/>
</dbReference>
<proteinExistence type="predicted"/>
<feature type="region of interest" description="Disordered" evidence="6">
    <location>
        <begin position="89"/>
        <end position="115"/>
    </location>
</feature>
<gene>
    <name evidence="9" type="primary">LOC111099844</name>
</gene>
<dbReference type="AlphaFoldDB" id="A0A8B8A6C9"/>
<dbReference type="SUPFAM" id="SSF57716">
    <property type="entry name" value="Glucocorticoid receptor-like (DNA-binding domain)"/>
    <property type="match status" value="1"/>
</dbReference>
<dbReference type="OrthoDB" id="6866920at2759"/>
<reference evidence="9" key="2">
    <citation type="submission" date="2025-08" db="UniProtKB">
        <authorList>
            <consortium name="RefSeq"/>
        </authorList>
    </citation>
    <scope>IDENTIFICATION</scope>
    <source>
        <tissue evidence="9">Whole sample</tissue>
    </source>
</reference>